<feature type="non-terminal residue" evidence="7">
    <location>
        <position position="454"/>
    </location>
</feature>
<dbReference type="EMBL" id="PJQM01002963">
    <property type="protein sequence ID" value="RCH91638.1"/>
    <property type="molecule type" value="Genomic_DNA"/>
</dbReference>
<sequence>MYSHHHYSYDNTPRGSANAHSLGRPASMPSLYHTLASPSSATSNEHNKSQHRASLDGSVYHASIANASNWQEINHSTSWNHNHPQESTPPSSLNTAPATNSVYNYNSNSNNNYHHASSNNSNNSSNNNSYLYNTNSASVPQPRHNLVARPKLTTTLWEDEGTICYQVDANGICVARRQDNDMINGTKLLNVAGMSRGKRDGILKNEKGRVVVKVGAMHLKGVWITFARAKLLAAQYKIQEVLYPLFVDDPGVFLYSTTLHNPTNRISSYRSSFGNSWDRHSTHLNENPCSQQQSNYRNAGFQNSLLNHNNEDMFLLPSQVDYNHKGGLVGYGHSSNYTDQKSRIYFSEELLEKETNDTHLFSTKTLLPGTATLSSPTSSEAGKSSAFHVSPSRQSGEFEPSNNEKRQSLVMSTPPKMTSPRHHPYMSPGKGLSIMSSMQSFRSTNDAEYNAQND</sequence>
<feature type="compositionally biased region" description="Polar residues" evidence="5">
    <location>
        <begin position="75"/>
        <end position="99"/>
    </location>
</feature>
<evidence type="ECO:0000313" key="8">
    <source>
        <dbReference type="Proteomes" id="UP000253551"/>
    </source>
</evidence>
<dbReference type="GO" id="GO:0045944">
    <property type="term" value="P:positive regulation of transcription by RNA polymerase II"/>
    <property type="evidence" value="ECO:0007669"/>
    <property type="project" value="TreeGrafter"/>
</dbReference>
<dbReference type="GO" id="GO:0005634">
    <property type="term" value="C:nucleus"/>
    <property type="evidence" value="ECO:0007669"/>
    <property type="project" value="TreeGrafter"/>
</dbReference>
<dbReference type="SUPFAM" id="SSF54616">
    <property type="entry name" value="DNA-binding domain of Mlu1-box binding protein MBP1"/>
    <property type="match status" value="1"/>
</dbReference>
<dbReference type="AlphaFoldDB" id="A0A367JNY9"/>
<dbReference type="GO" id="GO:0043565">
    <property type="term" value="F:sequence-specific DNA binding"/>
    <property type="evidence" value="ECO:0007669"/>
    <property type="project" value="TreeGrafter"/>
</dbReference>
<name>A0A367JNY9_RHIST</name>
<feature type="region of interest" description="Disordered" evidence="5">
    <location>
        <begin position="371"/>
        <end position="454"/>
    </location>
</feature>
<dbReference type="STRING" id="4846.A0A367JNY9"/>
<dbReference type="InterPro" id="IPR036887">
    <property type="entry name" value="HTH_APSES_sf"/>
</dbReference>
<dbReference type="PROSITE" id="PS51299">
    <property type="entry name" value="HTH_APSES"/>
    <property type="match status" value="1"/>
</dbReference>
<keyword evidence="8" id="KW-1185">Reference proteome</keyword>
<evidence type="ECO:0000256" key="3">
    <source>
        <dbReference type="ARBA" id="ARBA00023125"/>
    </source>
</evidence>
<keyword evidence="3" id="KW-0238">DNA-binding</keyword>
<dbReference type="OrthoDB" id="5407653at2759"/>
<feature type="domain" description="HTH APSES-type" evidence="6">
    <location>
        <begin position="151"/>
        <end position="257"/>
    </location>
</feature>
<protein>
    <recommendedName>
        <fullName evidence="6">HTH APSES-type domain-containing protein</fullName>
    </recommendedName>
</protein>
<dbReference type="GO" id="GO:0003700">
    <property type="term" value="F:DNA-binding transcription factor activity"/>
    <property type="evidence" value="ECO:0007669"/>
    <property type="project" value="TreeGrafter"/>
</dbReference>
<evidence type="ECO:0000256" key="4">
    <source>
        <dbReference type="ARBA" id="ARBA00023163"/>
    </source>
</evidence>
<keyword evidence="4" id="KW-0804">Transcription</keyword>
<dbReference type="PANTHER" id="PTHR47792">
    <property type="entry name" value="PROTEIN SOK2-RELATED"/>
    <property type="match status" value="1"/>
</dbReference>
<dbReference type="PANTHER" id="PTHR47792:SF1">
    <property type="entry name" value="PROTEIN SOK2-RELATED"/>
    <property type="match status" value="1"/>
</dbReference>
<dbReference type="Pfam" id="PF04383">
    <property type="entry name" value="KilA-N"/>
    <property type="match status" value="1"/>
</dbReference>
<evidence type="ECO:0000256" key="2">
    <source>
        <dbReference type="ARBA" id="ARBA00023015"/>
    </source>
</evidence>
<proteinExistence type="inferred from homology"/>
<feature type="compositionally biased region" description="Polar residues" evidence="5">
    <location>
        <begin position="434"/>
        <end position="454"/>
    </location>
</feature>
<feature type="region of interest" description="Disordered" evidence="5">
    <location>
        <begin position="75"/>
        <end position="144"/>
    </location>
</feature>
<evidence type="ECO:0000256" key="5">
    <source>
        <dbReference type="SAM" id="MobiDB-lite"/>
    </source>
</evidence>
<accession>A0A367JNY9</accession>
<gene>
    <name evidence="7" type="ORF">CU098_000884</name>
</gene>
<organism evidence="7 8">
    <name type="scientific">Rhizopus stolonifer</name>
    <name type="common">Rhizopus nigricans</name>
    <dbReference type="NCBI Taxonomy" id="4846"/>
    <lineage>
        <taxon>Eukaryota</taxon>
        <taxon>Fungi</taxon>
        <taxon>Fungi incertae sedis</taxon>
        <taxon>Mucoromycota</taxon>
        <taxon>Mucoromycotina</taxon>
        <taxon>Mucoromycetes</taxon>
        <taxon>Mucorales</taxon>
        <taxon>Mucorineae</taxon>
        <taxon>Rhizopodaceae</taxon>
        <taxon>Rhizopus</taxon>
    </lineage>
</organism>
<evidence type="ECO:0000259" key="6">
    <source>
        <dbReference type="PROSITE" id="PS51299"/>
    </source>
</evidence>
<dbReference type="Proteomes" id="UP000253551">
    <property type="component" value="Unassembled WGS sequence"/>
</dbReference>
<dbReference type="InterPro" id="IPR018004">
    <property type="entry name" value="KilA/APSES_HTH"/>
</dbReference>
<evidence type="ECO:0000313" key="7">
    <source>
        <dbReference type="EMBL" id="RCH91638.1"/>
    </source>
</evidence>
<reference evidence="7 8" key="1">
    <citation type="journal article" date="2018" name="G3 (Bethesda)">
        <title>Phylogenetic and Phylogenomic Definition of Rhizopus Species.</title>
        <authorList>
            <person name="Gryganskyi A.P."/>
            <person name="Golan J."/>
            <person name="Dolatabadi S."/>
            <person name="Mondo S."/>
            <person name="Robb S."/>
            <person name="Idnurm A."/>
            <person name="Muszewska A."/>
            <person name="Steczkiewicz K."/>
            <person name="Masonjones S."/>
            <person name="Liao H.L."/>
            <person name="Gajdeczka M.T."/>
            <person name="Anike F."/>
            <person name="Vuek A."/>
            <person name="Anishchenko I.M."/>
            <person name="Voigt K."/>
            <person name="de Hoog G.S."/>
            <person name="Smith M.E."/>
            <person name="Heitman J."/>
            <person name="Vilgalys R."/>
            <person name="Stajich J.E."/>
        </authorList>
    </citation>
    <scope>NUCLEOTIDE SEQUENCE [LARGE SCALE GENOMIC DNA]</scope>
    <source>
        <strain evidence="7 8">LSU 92-RS-03</strain>
    </source>
</reference>
<feature type="compositionally biased region" description="Low complexity" evidence="5">
    <location>
        <begin position="100"/>
        <end position="138"/>
    </location>
</feature>
<dbReference type="Gene3D" id="3.10.260.10">
    <property type="entry name" value="Transcription regulator HTH, APSES-type DNA-binding domain"/>
    <property type="match status" value="1"/>
</dbReference>
<comment type="caution">
    <text evidence="7">The sequence shown here is derived from an EMBL/GenBank/DDBJ whole genome shotgun (WGS) entry which is preliminary data.</text>
</comment>
<feature type="region of interest" description="Disordered" evidence="5">
    <location>
        <begin position="1"/>
        <end position="53"/>
    </location>
</feature>
<dbReference type="SMART" id="SM01252">
    <property type="entry name" value="KilA-N"/>
    <property type="match status" value="1"/>
</dbReference>
<evidence type="ECO:0000256" key="1">
    <source>
        <dbReference type="ARBA" id="ARBA00007247"/>
    </source>
</evidence>
<dbReference type="InterPro" id="IPR029790">
    <property type="entry name" value="EFG1/Phd1/StuA"/>
</dbReference>
<keyword evidence="2" id="KW-0805">Transcription regulation</keyword>
<comment type="similarity">
    <text evidence="1">Belongs to the EFG1/PHD1/stuA family.</text>
</comment>
<feature type="compositionally biased region" description="Polar residues" evidence="5">
    <location>
        <begin position="9"/>
        <end position="19"/>
    </location>
</feature>
<dbReference type="InterPro" id="IPR003163">
    <property type="entry name" value="Tscrpt_reg_HTH_APSES-type"/>
</dbReference>
<feature type="compositionally biased region" description="Polar residues" evidence="5">
    <location>
        <begin position="371"/>
        <end position="382"/>
    </location>
</feature>